<evidence type="ECO:0000313" key="4">
    <source>
        <dbReference type="Proteomes" id="UP000245263"/>
    </source>
</evidence>
<keyword evidence="2" id="KW-0472">Membrane</keyword>
<sequence>MLKRLIIFFATLATYEKKGERVIVFMKFFQIALIALLVASCGGKEKALFQEGKSWEAQGEKTKALYFYEQSLRENPDYEPVLKRMGLLLAESPRSVATSLFYLEKYYKTHKDDPEIQRELFRLLLTTGYEKEALQILEEMRFEGKKEIVDFFESTYLCLTRNYKQKDYLKLLEISPLSGDPYYAPWVRACEAKI</sequence>
<protein>
    <recommendedName>
        <fullName evidence="5">Tetratricopeptide repeat protein</fullName>
    </recommendedName>
</protein>
<dbReference type="Gene3D" id="1.25.40.10">
    <property type="entry name" value="Tetratricopeptide repeat domain"/>
    <property type="match status" value="1"/>
</dbReference>
<dbReference type="PROSITE" id="PS50005">
    <property type="entry name" value="TPR"/>
    <property type="match status" value="1"/>
</dbReference>
<accession>A0ABN6KEM0</accession>
<dbReference type="InterPro" id="IPR019734">
    <property type="entry name" value="TPR_rpt"/>
</dbReference>
<evidence type="ECO:0000256" key="2">
    <source>
        <dbReference type="SAM" id="Phobius"/>
    </source>
</evidence>
<organism evidence="3 4">
    <name type="scientific">Leptospira kobayashii</name>
    <dbReference type="NCBI Taxonomy" id="1917830"/>
    <lineage>
        <taxon>Bacteria</taxon>
        <taxon>Pseudomonadati</taxon>
        <taxon>Spirochaetota</taxon>
        <taxon>Spirochaetia</taxon>
        <taxon>Leptospirales</taxon>
        <taxon>Leptospiraceae</taxon>
        <taxon>Leptospira</taxon>
    </lineage>
</organism>
<evidence type="ECO:0000313" key="3">
    <source>
        <dbReference type="EMBL" id="BDA79490.1"/>
    </source>
</evidence>
<keyword evidence="2" id="KW-0812">Transmembrane</keyword>
<keyword evidence="2" id="KW-1133">Transmembrane helix</keyword>
<dbReference type="SUPFAM" id="SSF48452">
    <property type="entry name" value="TPR-like"/>
    <property type="match status" value="1"/>
</dbReference>
<name>A0ABN6KEM0_9LEPT</name>
<feature type="repeat" description="TPR" evidence="1">
    <location>
        <begin position="45"/>
        <end position="78"/>
    </location>
</feature>
<keyword evidence="4" id="KW-1185">Reference proteome</keyword>
<dbReference type="Proteomes" id="UP000245263">
    <property type="component" value="Chromosome 1"/>
</dbReference>
<dbReference type="EMBL" id="AP025028">
    <property type="protein sequence ID" value="BDA79490.1"/>
    <property type="molecule type" value="Genomic_DNA"/>
</dbReference>
<gene>
    <name evidence="3" type="ORF">LPTSP3_g24200</name>
</gene>
<evidence type="ECO:0000256" key="1">
    <source>
        <dbReference type="PROSITE-ProRule" id="PRU00339"/>
    </source>
</evidence>
<dbReference type="InterPro" id="IPR011990">
    <property type="entry name" value="TPR-like_helical_dom_sf"/>
</dbReference>
<evidence type="ECO:0008006" key="5">
    <source>
        <dbReference type="Google" id="ProtNLM"/>
    </source>
</evidence>
<reference evidence="3 4" key="1">
    <citation type="submission" date="2021-08" db="EMBL/GenBank/DDBJ databases">
        <title>Complete genome sequence of Leptospira kobayashii strain E30.</title>
        <authorList>
            <person name="Nakao R."/>
            <person name="Nakamura S."/>
            <person name="Masuzawa T."/>
            <person name="Koizumi N."/>
        </authorList>
    </citation>
    <scope>NUCLEOTIDE SEQUENCE [LARGE SCALE GENOMIC DNA]</scope>
    <source>
        <strain evidence="3 4">E30</strain>
    </source>
</reference>
<proteinExistence type="predicted"/>
<keyword evidence="1" id="KW-0802">TPR repeat</keyword>
<feature type="transmembrane region" description="Helical" evidence="2">
    <location>
        <begin position="21"/>
        <end position="39"/>
    </location>
</feature>